<comment type="caution">
    <text evidence="2">The sequence shown here is derived from an EMBL/GenBank/DDBJ whole genome shotgun (WGS) entry which is preliminary data.</text>
</comment>
<dbReference type="EMBL" id="PCVY01000016">
    <property type="protein sequence ID" value="PIQ87264.1"/>
    <property type="molecule type" value="Genomic_DNA"/>
</dbReference>
<keyword evidence="1" id="KW-0472">Membrane</keyword>
<proteinExistence type="predicted"/>
<accession>A0A2H0LUB5</accession>
<name>A0A2H0LUB5_9BACT</name>
<evidence type="ECO:0000313" key="2">
    <source>
        <dbReference type="EMBL" id="PIQ87264.1"/>
    </source>
</evidence>
<evidence type="ECO:0000313" key="3">
    <source>
        <dbReference type="Proteomes" id="UP000230859"/>
    </source>
</evidence>
<dbReference type="Proteomes" id="UP000230859">
    <property type="component" value="Unassembled WGS sequence"/>
</dbReference>
<keyword evidence="1" id="KW-1133">Transmembrane helix</keyword>
<dbReference type="AlphaFoldDB" id="A0A2H0LUB5"/>
<gene>
    <name evidence="2" type="ORF">COV74_01715</name>
</gene>
<organism evidence="2 3">
    <name type="scientific">Candidatus Abzuiibacterium crystallinum</name>
    <dbReference type="NCBI Taxonomy" id="1974748"/>
    <lineage>
        <taxon>Bacteria</taxon>
        <taxon>Pseudomonadati</taxon>
        <taxon>Candidatus Omnitrophota</taxon>
        <taxon>Candidatus Abzuiibacterium</taxon>
    </lineage>
</organism>
<protein>
    <submittedName>
        <fullName evidence="2">Uncharacterized protein</fullName>
    </submittedName>
</protein>
<sequence length="297" mass="33699">MLISKRLQLVFLLIVLAGSAFILLPVNVFSNTDLTVKTTHSGQELTLDDAFTLNVQFIWHGDPNDYRFLIPSLKLDNLILTKIGQSIESKGPQIIKSFNFTFKPIKNGVATVRAFQFSYQAKEAAEITSITINEQPLTIFSSSAAKWLKTYWPISLTGALICVILPIILLKTSTQRRRAVRAVPVTSLEQTQLVKLEHLEMQVKARHCEMKEIEELSSIINDYCVLKWHARSMNEFKSTKLTALEENEQKKIGIILDQLEKLNYAGNQIDQEVFMDTVRLSRQFIHQHEPVAAVISA</sequence>
<evidence type="ECO:0000256" key="1">
    <source>
        <dbReference type="SAM" id="Phobius"/>
    </source>
</evidence>
<feature type="transmembrane region" description="Helical" evidence="1">
    <location>
        <begin position="151"/>
        <end position="170"/>
    </location>
</feature>
<keyword evidence="1" id="KW-0812">Transmembrane</keyword>
<reference evidence="2 3" key="1">
    <citation type="submission" date="2017-09" db="EMBL/GenBank/DDBJ databases">
        <title>Depth-based differentiation of microbial function through sediment-hosted aquifers and enrichment of novel symbionts in the deep terrestrial subsurface.</title>
        <authorList>
            <person name="Probst A.J."/>
            <person name="Ladd B."/>
            <person name="Jarett J.K."/>
            <person name="Geller-Mcgrath D.E."/>
            <person name="Sieber C.M."/>
            <person name="Emerson J.B."/>
            <person name="Anantharaman K."/>
            <person name="Thomas B.C."/>
            <person name="Malmstrom R."/>
            <person name="Stieglmeier M."/>
            <person name="Klingl A."/>
            <person name="Woyke T."/>
            <person name="Ryan C.M."/>
            <person name="Banfield J.F."/>
        </authorList>
    </citation>
    <scope>NUCLEOTIDE SEQUENCE [LARGE SCALE GENOMIC DNA]</scope>
    <source>
        <strain evidence="2">CG11_big_fil_rev_8_21_14_0_20_45_26</strain>
    </source>
</reference>